<dbReference type="PROSITE" id="PS51689">
    <property type="entry name" value="SAM_RNA_A_N6_MT"/>
    <property type="match status" value="1"/>
</dbReference>
<dbReference type="AlphaFoldDB" id="A0A852ZTU5"/>
<dbReference type="GO" id="GO:0016829">
    <property type="term" value="F:lyase activity"/>
    <property type="evidence" value="ECO:0007669"/>
    <property type="project" value="UniProtKB-KW"/>
</dbReference>
<evidence type="ECO:0000313" key="7">
    <source>
        <dbReference type="EMBL" id="NYH92076.1"/>
    </source>
</evidence>
<feature type="binding site" evidence="5">
    <location>
        <position position="26"/>
    </location>
    <ligand>
        <name>S-adenosyl-L-methionine</name>
        <dbReference type="ChEBI" id="CHEBI:59789"/>
    </ligand>
</feature>
<feature type="binding site" evidence="5">
    <location>
        <position position="53"/>
    </location>
    <ligand>
        <name>S-adenosyl-L-methionine</name>
        <dbReference type="ChEBI" id="CHEBI:59789"/>
    </ligand>
</feature>
<dbReference type="PANTHER" id="PTHR11727">
    <property type="entry name" value="DIMETHYLADENOSINE TRANSFERASE"/>
    <property type="match status" value="1"/>
</dbReference>
<evidence type="ECO:0000259" key="6">
    <source>
        <dbReference type="SMART" id="SM00650"/>
    </source>
</evidence>
<dbReference type="InterPro" id="IPR001737">
    <property type="entry name" value="KsgA/Erm"/>
</dbReference>
<dbReference type="Proteomes" id="UP000579605">
    <property type="component" value="Unassembled WGS sequence"/>
</dbReference>
<evidence type="ECO:0000256" key="5">
    <source>
        <dbReference type="PROSITE-ProRule" id="PRU01026"/>
    </source>
</evidence>
<keyword evidence="2 5" id="KW-0808">Transferase</keyword>
<dbReference type="CDD" id="cd02440">
    <property type="entry name" value="AdoMet_MTases"/>
    <property type="match status" value="1"/>
</dbReference>
<accession>A0A852ZTU5</accession>
<organism evidence="7 8">
    <name type="scientific">Actinopolymorpha rutila</name>
    <dbReference type="NCBI Taxonomy" id="446787"/>
    <lineage>
        <taxon>Bacteria</taxon>
        <taxon>Bacillati</taxon>
        <taxon>Actinomycetota</taxon>
        <taxon>Actinomycetes</taxon>
        <taxon>Propionibacteriales</taxon>
        <taxon>Actinopolymorphaceae</taxon>
        <taxon>Actinopolymorpha</taxon>
    </lineage>
</organism>
<keyword evidence="7" id="KW-0456">Lyase</keyword>
<dbReference type="SMART" id="SM00650">
    <property type="entry name" value="rADc"/>
    <property type="match status" value="1"/>
</dbReference>
<dbReference type="RefSeq" id="WP_179789544.1">
    <property type="nucleotide sequence ID" value="NZ_BAAARR010000001.1"/>
</dbReference>
<reference evidence="7 8" key="1">
    <citation type="submission" date="2020-07" db="EMBL/GenBank/DDBJ databases">
        <title>Sequencing the genomes of 1000 actinobacteria strains.</title>
        <authorList>
            <person name="Klenk H.-P."/>
        </authorList>
    </citation>
    <scope>NUCLEOTIDE SEQUENCE [LARGE SCALE GENOMIC DNA]</scope>
    <source>
        <strain evidence="7 8">DSM 18448</strain>
    </source>
</reference>
<dbReference type="InterPro" id="IPR020598">
    <property type="entry name" value="rRNA_Ade_methylase_Trfase_N"/>
</dbReference>
<dbReference type="Gene3D" id="3.40.50.150">
    <property type="entry name" value="Vaccinia Virus protein VP39"/>
    <property type="match status" value="1"/>
</dbReference>
<proteinExistence type="inferred from homology"/>
<dbReference type="GO" id="GO:0000179">
    <property type="term" value="F:rRNA (adenine-N6,N6-)-dimethyltransferase activity"/>
    <property type="evidence" value="ECO:0007669"/>
    <property type="project" value="UniProtKB-UniRule"/>
</dbReference>
<evidence type="ECO:0000313" key="8">
    <source>
        <dbReference type="Proteomes" id="UP000579605"/>
    </source>
</evidence>
<feature type="binding site" evidence="5">
    <location>
        <position position="28"/>
    </location>
    <ligand>
        <name>S-adenosyl-L-methionine</name>
        <dbReference type="ChEBI" id="CHEBI:59789"/>
    </ligand>
</feature>
<dbReference type="GO" id="GO:0003723">
    <property type="term" value="F:RNA binding"/>
    <property type="evidence" value="ECO:0007669"/>
    <property type="project" value="UniProtKB-UniRule"/>
</dbReference>
<dbReference type="PANTHER" id="PTHR11727:SF7">
    <property type="entry name" value="DIMETHYLADENOSINE TRANSFERASE-RELATED"/>
    <property type="match status" value="1"/>
</dbReference>
<keyword evidence="3 5" id="KW-0949">S-adenosyl-L-methionine</keyword>
<evidence type="ECO:0000256" key="3">
    <source>
        <dbReference type="ARBA" id="ARBA00022691"/>
    </source>
</evidence>
<keyword evidence="1 5" id="KW-0489">Methyltransferase</keyword>
<feature type="binding site" evidence="5">
    <location>
        <position position="99"/>
    </location>
    <ligand>
        <name>S-adenosyl-L-methionine</name>
        <dbReference type="ChEBI" id="CHEBI:59789"/>
    </ligand>
</feature>
<feature type="binding site" evidence="5">
    <location>
        <position position="114"/>
    </location>
    <ligand>
        <name>S-adenosyl-L-methionine</name>
        <dbReference type="ChEBI" id="CHEBI:59789"/>
    </ligand>
</feature>
<name>A0A852ZTU5_9ACTN</name>
<sequence>MRPHERLDPALFPEDPPLDTALLDQHLLRNATAVRTLVDTAAPTARDVVADLGAGTGVITRGLLRRAVARIYAVELDRRFEPYLEPLTRSHDVRLLWNDFLDVDLPTVTKVVANPPFRATEHLLEWLRRLPALTSATLVMGHAFGDSAVAEPGSARYGRLSLKVQAGFTVGMVDSLSAKDFHPPARSPACILHLVPRRCTTSIDAVMDDAFTRRAGMRMKDLLWYLEFRSPVLGTRSARHGLVAKLRSSPVVRQLQQRRLQQVSSHDLSHLMAELHRRCQRSAGPSAAKLIDGPRRST</sequence>
<dbReference type="Pfam" id="PF00398">
    <property type="entry name" value="RrnaAD"/>
    <property type="match status" value="1"/>
</dbReference>
<feature type="binding site" evidence="5">
    <location>
        <position position="75"/>
    </location>
    <ligand>
        <name>S-adenosyl-L-methionine</name>
        <dbReference type="ChEBI" id="CHEBI:59789"/>
    </ligand>
</feature>
<evidence type="ECO:0000256" key="4">
    <source>
        <dbReference type="ARBA" id="ARBA00022884"/>
    </source>
</evidence>
<evidence type="ECO:0000256" key="2">
    <source>
        <dbReference type="ARBA" id="ARBA00022679"/>
    </source>
</evidence>
<evidence type="ECO:0000256" key="1">
    <source>
        <dbReference type="ARBA" id="ARBA00022603"/>
    </source>
</evidence>
<gene>
    <name evidence="7" type="ORF">F4554_004714</name>
</gene>
<dbReference type="EMBL" id="JACBZH010000001">
    <property type="protein sequence ID" value="NYH92076.1"/>
    <property type="molecule type" value="Genomic_DNA"/>
</dbReference>
<comment type="caution">
    <text evidence="7">The sequence shown here is derived from an EMBL/GenBank/DDBJ whole genome shotgun (WGS) entry which is preliminary data.</text>
</comment>
<keyword evidence="4 5" id="KW-0694">RNA-binding</keyword>
<feature type="domain" description="Ribosomal RNA adenine methylase transferase N-terminal" evidence="6">
    <location>
        <begin position="33"/>
        <end position="198"/>
    </location>
</feature>
<dbReference type="SUPFAM" id="SSF53335">
    <property type="entry name" value="S-adenosyl-L-methionine-dependent methyltransferases"/>
    <property type="match status" value="1"/>
</dbReference>
<comment type="similarity">
    <text evidence="5">Belongs to the class I-like SAM-binding methyltransferase superfamily. rRNA adenine N(6)-methyltransferase family.</text>
</comment>
<protein>
    <submittedName>
        <fullName evidence="7">16S rRNA A1518/A1519 N6-dimethyltransferase RsmA/KsgA/DIM1 with predicted DNA glycosylase/AP lyase activity</fullName>
    </submittedName>
</protein>
<dbReference type="InterPro" id="IPR029063">
    <property type="entry name" value="SAM-dependent_MTases_sf"/>
</dbReference>
<keyword evidence="8" id="KW-1185">Reference proteome</keyword>